<evidence type="ECO:0000256" key="2">
    <source>
        <dbReference type="ARBA" id="ARBA00022490"/>
    </source>
</evidence>
<dbReference type="HAMAP" id="MF_00743">
    <property type="entry name" value="FumaraseC"/>
    <property type="match status" value="1"/>
</dbReference>
<dbReference type="InterPro" id="IPR008948">
    <property type="entry name" value="L-Aspartase-like"/>
</dbReference>
<comment type="subcellular location">
    <subcellularLocation>
        <location evidence="5">Cytoplasm</location>
    </subcellularLocation>
</comment>
<dbReference type="InterPro" id="IPR020557">
    <property type="entry name" value="Fumarate_lyase_CS"/>
</dbReference>
<dbReference type="PROSITE" id="PS00163">
    <property type="entry name" value="FUMARATE_LYASES"/>
    <property type="match status" value="1"/>
</dbReference>
<evidence type="ECO:0000256" key="3">
    <source>
        <dbReference type="ARBA" id="ARBA00022532"/>
    </source>
</evidence>
<dbReference type="Gene3D" id="1.10.40.30">
    <property type="entry name" value="Fumarase/aspartase (C-terminal domain)"/>
    <property type="match status" value="1"/>
</dbReference>
<dbReference type="EC" id="4.2.1.2" evidence="5"/>
<evidence type="ECO:0000256" key="4">
    <source>
        <dbReference type="ARBA" id="ARBA00023239"/>
    </source>
</evidence>
<sequence length="458" mass="47978">MGELQVPADALWGAQTQRAVQNFPVSGQPMPRGFIRALGLVKAAAATVNADLDLLPKGAGKAIHAAALEVAEGRHDPHFPIDVYQTGSGTSSNMNANEVIATLASRGAKKIHPNDHVNLGQSSNDVVPTAIRVSAQLAVVEDLLPALKHLRKTIDARARARAFGKVVKTGRTHLMDAMPLTFAQEFGAWSSQLASAQARISDSLKRLRRLPIGGTAIGTGINAHPQFGKKMARELSKLTRTTFESADDKFEGIAAQDDAVELSGQLNVLAVALIKIANDLRWMNSGPLAGLGEIELPALQPGSSIMPGKVNPVVPEATVMVAAQVIGHHAAITVAGQTGNFQLNVALPLIAANLLDSITLLSNISVLLADSAIAGLKLRKDNINAALDRNPILVTALNPVIGYEKAAAIAKRAYRENRPVFEIALEDSGLPAETLKELLDPATLTRGGIQAGGGSGGG</sequence>
<dbReference type="Gene3D" id="1.20.200.10">
    <property type="entry name" value="Fumarase/aspartase (Central domain)"/>
    <property type="match status" value="1"/>
</dbReference>
<feature type="domain" description="Fumarase C C-terminal" evidence="7">
    <location>
        <begin position="393"/>
        <end position="446"/>
    </location>
</feature>
<feature type="binding site" evidence="5">
    <location>
        <begin position="122"/>
        <end position="124"/>
    </location>
    <ligand>
        <name>substrate</name>
    </ligand>
</feature>
<feature type="domain" description="Fumarate lyase N-terminal" evidence="6">
    <location>
        <begin position="2"/>
        <end position="327"/>
    </location>
</feature>
<evidence type="ECO:0000256" key="5">
    <source>
        <dbReference type="HAMAP-Rule" id="MF_00743"/>
    </source>
</evidence>
<dbReference type="Pfam" id="PF00206">
    <property type="entry name" value="Lyase_1"/>
    <property type="match status" value="1"/>
</dbReference>
<feature type="active site" evidence="5">
    <location>
        <position position="303"/>
    </location>
</feature>
<protein>
    <recommendedName>
        <fullName evidence="5">Fumarate hydratase class II</fullName>
        <shortName evidence="5">Fumarase C</shortName>
        <ecNumber evidence="5">4.2.1.2</ecNumber>
    </recommendedName>
    <alternativeName>
        <fullName evidence="5">Aerobic fumarase</fullName>
    </alternativeName>
    <alternativeName>
        <fullName evidence="5">Iron-independent fumarase</fullName>
    </alternativeName>
</protein>
<dbReference type="PANTHER" id="PTHR11444:SF22">
    <property type="entry name" value="FUMARATE HYDRATASE CLASS II"/>
    <property type="match status" value="1"/>
</dbReference>
<dbReference type="FunFam" id="1.10.275.10:FF:000001">
    <property type="entry name" value="Fumarate hydratase, mitochondrial"/>
    <property type="match status" value="1"/>
</dbReference>
<dbReference type="EMBL" id="VOHK01000001">
    <property type="protein sequence ID" value="TWT23880.1"/>
    <property type="molecule type" value="Genomic_DNA"/>
</dbReference>
<keyword evidence="4 5" id="KW-0456">Lyase</keyword>
<dbReference type="InterPro" id="IPR000362">
    <property type="entry name" value="Fumarate_lyase_fam"/>
</dbReference>
<dbReference type="Gene3D" id="1.10.275.10">
    <property type="entry name" value="Fumarase/aspartase (N-terminal domain)"/>
    <property type="match status" value="1"/>
</dbReference>
<dbReference type="Proteomes" id="UP000319980">
    <property type="component" value="Unassembled WGS sequence"/>
</dbReference>
<evidence type="ECO:0000259" key="6">
    <source>
        <dbReference type="Pfam" id="PF00206"/>
    </source>
</evidence>
<name>A0A5C5UEK6_9GAMM</name>
<proteinExistence type="inferred from homology"/>
<evidence type="ECO:0000313" key="9">
    <source>
        <dbReference type="Proteomes" id="UP000319980"/>
    </source>
</evidence>
<comment type="miscellaneous">
    <text evidence="5">There are 2 substrate-binding sites: the catalytic A site, and the non-catalytic B site that may play a role in the transfer of substrate or product between the active site and the solvent. Alternatively, the B site may bind allosteric effectors.</text>
</comment>
<dbReference type="FunFam" id="1.20.200.10:FF:000001">
    <property type="entry name" value="Fumarate hydratase, mitochondrial"/>
    <property type="match status" value="1"/>
</dbReference>
<comment type="function">
    <text evidence="5">Involved in the TCA cycle. Catalyzes the stereospecific interconversion of fumarate to L-malate.</text>
</comment>
<dbReference type="InterPro" id="IPR005677">
    <property type="entry name" value="Fum_hydII"/>
</dbReference>
<evidence type="ECO:0000259" key="7">
    <source>
        <dbReference type="Pfam" id="PF10415"/>
    </source>
</evidence>
<dbReference type="PANTHER" id="PTHR11444">
    <property type="entry name" value="ASPARTATEAMMONIA/ARGININOSUCCINATE/ADENYLOSUCCINATE LYASE"/>
    <property type="match status" value="1"/>
</dbReference>
<comment type="pathway">
    <text evidence="5">Carbohydrate metabolism; tricarboxylic acid cycle; (S)-malate from fumarate: step 1/1.</text>
</comment>
<dbReference type="OrthoDB" id="9802809at2"/>
<dbReference type="GO" id="GO:0006099">
    <property type="term" value="P:tricarboxylic acid cycle"/>
    <property type="evidence" value="ECO:0007669"/>
    <property type="project" value="UniProtKB-UniRule"/>
</dbReference>
<dbReference type="InterPro" id="IPR022761">
    <property type="entry name" value="Fumarate_lyase_N"/>
</dbReference>
<evidence type="ECO:0000256" key="1">
    <source>
        <dbReference type="ARBA" id="ARBA00009084"/>
    </source>
</evidence>
<dbReference type="SUPFAM" id="SSF48557">
    <property type="entry name" value="L-aspartase-like"/>
    <property type="match status" value="1"/>
</dbReference>
<dbReference type="GO" id="GO:0006106">
    <property type="term" value="P:fumarate metabolic process"/>
    <property type="evidence" value="ECO:0007669"/>
    <property type="project" value="InterPro"/>
</dbReference>
<feature type="binding site" description="in site B" evidence="5">
    <location>
        <begin position="112"/>
        <end position="115"/>
    </location>
    <ligand>
        <name>substrate</name>
    </ligand>
</feature>
<keyword evidence="9" id="KW-1185">Reference proteome</keyword>
<feature type="binding site" evidence="5">
    <location>
        <begin position="309"/>
        <end position="311"/>
    </location>
    <ligand>
        <name>substrate</name>
    </ligand>
</feature>
<keyword evidence="2 5" id="KW-0963">Cytoplasm</keyword>
<comment type="subunit">
    <text evidence="5">Homotetramer.</text>
</comment>
<feature type="binding site" evidence="5">
    <location>
        <position position="172"/>
    </location>
    <ligand>
        <name>substrate</name>
    </ligand>
</feature>
<comment type="similarity">
    <text evidence="1 5">Belongs to the class-II fumarase/aspartase family. Fumarase subfamily.</text>
</comment>
<dbReference type="FunFam" id="1.10.40.30:FF:000002">
    <property type="entry name" value="Fumarate hydratase class II"/>
    <property type="match status" value="1"/>
</dbReference>
<feature type="site" description="Important for catalytic activity" evidence="5">
    <location>
        <position position="316"/>
    </location>
</feature>
<dbReference type="AlphaFoldDB" id="A0A5C5UEK6"/>
<dbReference type="PRINTS" id="PR00145">
    <property type="entry name" value="ARGSUCLYASE"/>
</dbReference>
<keyword evidence="3 5" id="KW-0816">Tricarboxylic acid cycle</keyword>
<dbReference type="InterPro" id="IPR024083">
    <property type="entry name" value="Fumarase/histidase_N"/>
</dbReference>
<accession>A0A5C5UEK6</accession>
<comment type="catalytic activity">
    <reaction evidence="5">
        <text>(S)-malate = fumarate + H2O</text>
        <dbReference type="Rhea" id="RHEA:12460"/>
        <dbReference type="ChEBI" id="CHEBI:15377"/>
        <dbReference type="ChEBI" id="CHEBI:15589"/>
        <dbReference type="ChEBI" id="CHEBI:29806"/>
        <dbReference type="EC" id="4.2.1.2"/>
    </reaction>
</comment>
<dbReference type="InterPro" id="IPR018951">
    <property type="entry name" value="Fumarase_C_C"/>
</dbReference>
<feature type="binding site" evidence="5">
    <location>
        <begin position="88"/>
        <end position="90"/>
    </location>
    <ligand>
        <name>substrate</name>
    </ligand>
</feature>
<dbReference type="UniPathway" id="UPA00223">
    <property type="reaction ID" value="UER01007"/>
</dbReference>
<dbReference type="GO" id="GO:0005737">
    <property type="term" value="C:cytoplasm"/>
    <property type="evidence" value="ECO:0007669"/>
    <property type="project" value="UniProtKB-SubCell"/>
</dbReference>
<dbReference type="GO" id="GO:0004333">
    <property type="term" value="F:fumarate hydratase activity"/>
    <property type="evidence" value="ECO:0007669"/>
    <property type="project" value="UniProtKB-UniRule"/>
</dbReference>
<reference evidence="8 9" key="1">
    <citation type="journal article" date="2008" name="Int. J. Syst. Evol. Microbiol.">
        <title>Luteimonas marina sp. nov., isolated from seawater.</title>
        <authorList>
            <person name="Baik K.S."/>
            <person name="Park S.C."/>
            <person name="Kim M.S."/>
            <person name="Kim E.M."/>
            <person name="Park C."/>
            <person name="Chun J."/>
            <person name="Seong C.N."/>
        </authorList>
    </citation>
    <scope>NUCLEOTIDE SEQUENCE [LARGE SCALE GENOMIC DNA]</scope>
    <source>
        <strain evidence="8 9">FR1330</strain>
    </source>
</reference>
<feature type="binding site" evidence="5">
    <location>
        <position position="304"/>
    </location>
    <ligand>
        <name>substrate</name>
    </ligand>
</feature>
<feature type="active site" description="Proton donor/acceptor" evidence="5">
    <location>
        <position position="173"/>
    </location>
</feature>
<evidence type="ECO:0000313" key="8">
    <source>
        <dbReference type="EMBL" id="TWT23880.1"/>
    </source>
</evidence>
<dbReference type="PRINTS" id="PR00149">
    <property type="entry name" value="FUMRATELYASE"/>
</dbReference>
<dbReference type="CDD" id="cd01362">
    <property type="entry name" value="Fumarase_classII"/>
    <property type="match status" value="1"/>
</dbReference>
<comment type="caution">
    <text evidence="8">The sequence shown here is derived from an EMBL/GenBank/DDBJ whole genome shotgun (WGS) entry which is preliminary data.</text>
</comment>
<organism evidence="8 9">
    <name type="scientific">Luteimonas marina</name>
    <dbReference type="NCBI Taxonomy" id="488485"/>
    <lineage>
        <taxon>Bacteria</taxon>
        <taxon>Pseudomonadati</taxon>
        <taxon>Pseudomonadota</taxon>
        <taxon>Gammaproteobacteria</taxon>
        <taxon>Lysobacterales</taxon>
        <taxon>Lysobacteraceae</taxon>
        <taxon>Luteimonas</taxon>
    </lineage>
</organism>
<dbReference type="Pfam" id="PF10415">
    <property type="entry name" value="FumaraseC_C"/>
    <property type="match status" value="1"/>
</dbReference>
<gene>
    <name evidence="5" type="primary">fumC</name>
    <name evidence="8" type="ORF">FQY83_03920</name>
</gene>